<dbReference type="RefSeq" id="WP_188178022.1">
    <property type="nucleotide sequence ID" value="NZ_JACVVD010000017.1"/>
</dbReference>
<dbReference type="SUPFAM" id="SSF55874">
    <property type="entry name" value="ATPase domain of HSP90 chaperone/DNA topoisomerase II/histidine kinase"/>
    <property type="match status" value="1"/>
</dbReference>
<feature type="transmembrane region" description="Helical" evidence="14">
    <location>
        <begin position="130"/>
        <end position="151"/>
    </location>
</feature>
<accession>A0A926KU93</accession>
<dbReference type="EC" id="2.7.13.3" evidence="3"/>
<dbReference type="Pfam" id="PF00512">
    <property type="entry name" value="HisKA"/>
    <property type="match status" value="1"/>
</dbReference>
<evidence type="ECO:0000256" key="12">
    <source>
        <dbReference type="ARBA" id="ARBA00023012"/>
    </source>
</evidence>
<keyword evidence="12" id="KW-0902">Two-component regulatory system</keyword>
<proteinExistence type="predicted"/>
<evidence type="ECO:0000256" key="11">
    <source>
        <dbReference type="ARBA" id="ARBA00022989"/>
    </source>
</evidence>
<keyword evidence="7 14" id="KW-0812">Transmembrane</keyword>
<feature type="domain" description="Histidine kinase" evidence="15">
    <location>
        <begin position="209"/>
        <end position="416"/>
    </location>
</feature>
<keyword evidence="11 14" id="KW-1133">Transmembrane helix</keyword>
<dbReference type="Pfam" id="PF02518">
    <property type="entry name" value="HATPase_c"/>
    <property type="match status" value="1"/>
</dbReference>
<evidence type="ECO:0000256" key="13">
    <source>
        <dbReference type="ARBA" id="ARBA00023136"/>
    </source>
</evidence>
<evidence type="ECO:0000256" key="8">
    <source>
        <dbReference type="ARBA" id="ARBA00022741"/>
    </source>
</evidence>
<dbReference type="Gene3D" id="1.10.287.130">
    <property type="match status" value="1"/>
</dbReference>
<dbReference type="Gene3D" id="3.30.565.10">
    <property type="entry name" value="Histidine kinase-like ATPase, C-terminal domain"/>
    <property type="match status" value="1"/>
</dbReference>
<name>A0A926KU93_9BACL</name>
<evidence type="ECO:0000313" key="16">
    <source>
        <dbReference type="EMBL" id="MBD0384244.1"/>
    </source>
</evidence>
<protein>
    <recommendedName>
        <fullName evidence="3">histidine kinase</fullName>
        <ecNumber evidence="3">2.7.13.3</ecNumber>
    </recommendedName>
</protein>
<feature type="transmembrane region" description="Helical" evidence="14">
    <location>
        <begin position="100"/>
        <end position="118"/>
    </location>
</feature>
<keyword evidence="10" id="KW-0067">ATP-binding</keyword>
<dbReference type="InterPro" id="IPR003594">
    <property type="entry name" value="HATPase_dom"/>
</dbReference>
<dbReference type="AlphaFoldDB" id="A0A926KU93"/>
<dbReference type="EMBL" id="JACVVD010000017">
    <property type="protein sequence ID" value="MBD0384244.1"/>
    <property type="molecule type" value="Genomic_DNA"/>
</dbReference>
<dbReference type="InterPro" id="IPR004358">
    <property type="entry name" value="Sig_transdc_His_kin-like_C"/>
</dbReference>
<feature type="transmembrane region" description="Helical" evidence="14">
    <location>
        <begin position="163"/>
        <end position="181"/>
    </location>
</feature>
<organism evidence="16 17">
    <name type="scientific">Paenibacillus sedimenti</name>
    <dbReference type="NCBI Taxonomy" id="2770274"/>
    <lineage>
        <taxon>Bacteria</taxon>
        <taxon>Bacillati</taxon>
        <taxon>Bacillota</taxon>
        <taxon>Bacilli</taxon>
        <taxon>Bacillales</taxon>
        <taxon>Paenibacillaceae</taxon>
        <taxon>Paenibacillus</taxon>
    </lineage>
</organism>
<evidence type="ECO:0000256" key="2">
    <source>
        <dbReference type="ARBA" id="ARBA00004651"/>
    </source>
</evidence>
<evidence type="ECO:0000256" key="5">
    <source>
        <dbReference type="ARBA" id="ARBA00022553"/>
    </source>
</evidence>
<dbReference type="PANTHER" id="PTHR43065">
    <property type="entry name" value="SENSOR HISTIDINE KINASE"/>
    <property type="match status" value="1"/>
</dbReference>
<dbReference type="InterPro" id="IPR011620">
    <property type="entry name" value="Sig_transdc_His_kinase_LytS_TM"/>
</dbReference>
<evidence type="ECO:0000259" key="15">
    <source>
        <dbReference type="PROSITE" id="PS50109"/>
    </source>
</evidence>
<dbReference type="GO" id="GO:0000155">
    <property type="term" value="F:phosphorelay sensor kinase activity"/>
    <property type="evidence" value="ECO:0007669"/>
    <property type="project" value="InterPro"/>
</dbReference>
<comment type="subcellular location">
    <subcellularLocation>
        <location evidence="2">Cell membrane</location>
        <topology evidence="2">Multi-pass membrane protein</topology>
    </subcellularLocation>
</comment>
<dbReference type="InterPro" id="IPR003661">
    <property type="entry name" value="HisK_dim/P_dom"/>
</dbReference>
<evidence type="ECO:0000256" key="4">
    <source>
        <dbReference type="ARBA" id="ARBA00022475"/>
    </source>
</evidence>
<dbReference type="InterPro" id="IPR036097">
    <property type="entry name" value="HisK_dim/P_sf"/>
</dbReference>
<evidence type="ECO:0000256" key="6">
    <source>
        <dbReference type="ARBA" id="ARBA00022679"/>
    </source>
</evidence>
<evidence type="ECO:0000256" key="14">
    <source>
        <dbReference type="SAM" id="Phobius"/>
    </source>
</evidence>
<keyword evidence="8" id="KW-0547">Nucleotide-binding</keyword>
<evidence type="ECO:0000256" key="10">
    <source>
        <dbReference type="ARBA" id="ARBA00022840"/>
    </source>
</evidence>
<dbReference type="PROSITE" id="PS50109">
    <property type="entry name" value="HIS_KIN"/>
    <property type="match status" value="1"/>
</dbReference>
<feature type="transmembrane region" description="Helical" evidence="14">
    <location>
        <begin position="37"/>
        <end position="57"/>
    </location>
</feature>
<dbReference type="PRINTS" id="PR00344">
    <property type="entry name" value="BCTRLSENSOR"/>
</dbReference>
<reference evidence="16" key="1">
    <citation type="submission" date="2020-09" db="EMBL/GenBank/DDBJ databases">
        <title>Draft Genome Sequence of Paenibacillus sp. WST5.</title>
        <authorList>
            <person name="Bao Z."/>
        </authorList>
    </citation>
    <scope>NUCLEOTIDE SEQUENCE</scope>
    <source>
        <strain evidence="16">WST5</strain>
    </source>
</reference>
<feature type="transmembrane region" description="Helical" evidence="14">
    <location>
        <begin position="7"/>
        <end position="25"/>
    </location>
</feature>
<feature type="transmembrane region" description="Helical" evidence="14">
    <location>
        <begin position="69"/>
        <end position="94"/>
    </location>
</feature>
<keyword evidence="6" id="KW-0808">Transferase</keyword>
<dbReference type="Pfam" id="PF07694">
    <property type="entry name" value="5TM-5TMR_LYT"/>
    <property type="match status" value="1"/>
</dbReference>
<comment type="catalytic activity">
    <reaction evidence="1">
        <text>ATP + protein L-histidine = ADP + protein N-phospho-L-histidine.</text>
        <dbReference type="EC" id="2.7.13.3"/>
    </reaction>
</comment>
<keyword evidence="4" id="KW-1003">Cell membrane</keyword>
<dbReference type="InterPro" id="IPR036890">
    <property type="entry name" value="HATPase_C_sf"/>
</dbReference>
<dbReference type="CDD" id="cd00082">
    <property type="entry name" value="HisKA"/>
    <property type="match status" value="1"/>
</dbReference>
<sequence>MINDYRDLLLNLFLVFLPITLYANVIKADRTQLYNRAFTFVLFCAALILTMSFPVVINQSTFDFRAVPLAIGSLYGGVYVSILLYACLMVYRFILGSLNSVEYFFSIVPTFIAILWFIRKFPAFTLYQKIFSSVLVYFIIRVGSFITYSYLTNNLGSMARNTLIEIILFQCFVSGIFVYILEVFKKNSRLREEIMKSEKIKIVSEIAASVAHEVRNPLTSVRGFIQLMGKDDLSKENRRYYQKICLDELDRAQQIISDYLTFAKPDPEKIEEIHVAQEIDYVTNVLISYANYQNVQIIKQMPEEQLYILGDKFKLRQALINIGKNSIEAMPDGGHLTFTLRKINKYVLISIADTGVGMTAEQINRLGTPYYSTKDKGTGLGTMVSFSIIRKMHGKIEVTSEKGKGTTHEISLEMMV</sequence>
<evidence type="ECO:0000256" key="7">
    <source>
        <dbReference type="ARBA" id="ARBA00022692"/>
    </source>
</evidence>
<dbReference type="GO" id="GO:0071555">
    <property type="term" value="P:cell wall organization"/>
    <property type="evidence" value="ECO:0007669"/>
    <property type="project" value="InterPro"/>
</dbReference>
<dbReference type="GO" id="GO:0005524">
    <property type="term" value="F:ATP binding"/>
    <property type="evidence" value="ECO:0007669"/>
    <property type="project" value="UniProtKB-KW"/>
</dbReference>
<dbReference type="GO" id="GO:0005886">
    <property type="term" value="C:plasma membrane"/>
    <property type="evidence" value="ECO:0007669"/>
    <property type="project" value="UniProtKB-SubCell"/>
</dbReference>
<keyword evidence="9 16" id="KW-0418">Kinase</keyword>
<dbReference type="PANTHER" id="PTHR43065:SF46">
    <property type="entry name" value="C4-DICARBOXYLATE TRANSPORT SENSOR PROTEIN DCTB"/>
    <property type="match status" value="1"/>
</dbReference>
<evidence type="ECO:0000256" key="9">
    <source>
        <dbReference type="ARBA" id="ARBA00022777"/>
    </source>
</evidence>
<dbReference type="Proteomes" id="UP000650466">
    <property type="component" value="Unassembled WGS sequence"/>
</dbReference>
<keyword evidence="17" id="KW-1185">Reference proteome</keyword>
<evidence type="ECO:0000256" key="3">
    <source>
        <dbReference type="ARBA" id="ARBA00012438"/>
    </source>
</evidence>
<keyword evidence="13 14" id="KW-0472">Membrane</keyword>
<comment type="caution">
    <text evidence="16">The sequence shown here is derived from an EMBL/GenBank/DDBJ whole genome shotgun (WGS) entry which is preliminary data.</text>
</comment>
<dbReference type="SUPFAM" id="SSF47384">
    <property type="entry name" value="Homodimeric domain of signal transducing histidine kinase"/>
    <property type="match status" value="1"/>
</dbReference>
<evidence type="ECO:0000256" key="1">
    <source>
        <dbReference type="ARBA" id="ARBA00000085"/>
    </source>
</evidence>
<dbReference type="SMART" id="SM00387">
    <property type="entry name" value="HATPase_c"/>
    <property type="match status" value="1"/>
</dbReference>
<gene>
    <name evidence="16" type="ORF">ICC18_29780</name>
</gene>
<dbReference type="InterPro" id="IPR005467">
    <property type="entry name" value="His_kinase_dom"/>
</dbReference>
<evidence type="ECO:0000313" key="17">
    <source>
        <dbReference type="Proteomes" id="UP000650466"/>
    </source>
</evidence>
<keyword evidence="5" id="KW-0597">Phosphoprotein</keyword>
<dbReference type="SMART" id="SM00388">
    <property type="entry name" value="HisKA"/>
    <property type="match status" value="1"/>
</dbReference>